<keyword evidence="3" id="KW-1185">Reference proteome</keyword>
<sequence length="227" mass="25721">MRATAKLLVFCITGIAAFSSAAVQAETDPLSLYGPRAQYDIFRDGLPVGKQVMRFGREDGFLKIQADMSLEVKFMMFPVYDFSYQSEETWDGSTLVRLSARIEENDDRREINAMRRGKTLQIKSPDGTNNIPGPIFTTNHWNAAVTEQNQVLNTLTGNLNKVTITNAGQEWIEAEGRKIKATRYVYSGELDTQVWYDRQGRWVALQFQASDGSTIQYRCRQCLGHLS</sequence>
<dbReference type="EMBL" id="QRDW01000011">
    <property type="protein sequence ID" value="RED45796.1"/>
    <property type="molecule type" value="Genomic_DNA"/>
</dbReference>
<evidence type="ECO:0000313" key="2">
    <source>
        <dbReference type="EMBL" id="RED45796.1"/>
    </source>
</evidence>
<feature type="chain" id="PRO_5017739384" description="YD repeat-containing protein" evidence="1">
    <location>
        <begin position="22"/>
        <end position="227"/>
    </location>
</feature>
<keyword evidence="1" id="KW-0732">Signal</keyword>
<dbReference type="Proteomes" id="UP000256845">
    <property type="component" value="Unassembled WGS sequence"/>
</dbReference>
<dbReference type="Pfam" id="PF19630">
    <property type="entry name" value="DUF6134"/>
    <property type="match status" value="1"/>
</dbReference>
<dbReference type="AlphaFoldDB" id="A0A3D9HA14"/>
<evidence type="ECO:0000313" key="3">
    <source>
        <dbReference type="Proteomes" id="UP000256845"/>
    </source>
</evidence>
<accession>A0A3D9HA14</accession>
<name>A0A3D9HA14_9PROT</name>
<dbReference type="OrthoDB" id="6086999at2"/>
<protein>
    <recommendedName>
        <fullName evidence="4">YD repeat-containing protein</fullName>
    </recommendedName>
</protein>
<dbReference type="InterPro" id="IPR045767">
    <property type="entry name" value="DUF6134"/>
</dbReference>
<gene>
    <name evidence="2" type="ORF">DFP90_11143</name>
</gene>
<dbReference type="RefSeq" id="WP_115938361.1">
    <property type="nucleotide sequence ID" value="NZ_QRDW01000011.1"/>
</dbReference>
<comment type="caution">
    <text evidence="2">The sequence shown here is derived from an EMBL/GenBank/DDBJ whole genome shotgun (WGS) entry which is preliminary data.</text>
</comment>
<evidence type="ECO:0000256" key="1">
    <source>
        <dbReference type="SAM" id="SignalP"/>
    </source>
</evidence>
<feature type="signal peptide" evidence="1">
    <location>
        <begin position="1"/>
        <end position="21"/>
    </location>
</feature>
<proteinExistence type="predicted"/>
<reference evidence="2 3" key="1">
    <citation type="submission" date="2018-07" db="EMBL/GenBank/DDBJ databases">
        <title>Genomic Encyclopedia of Type Strains, Phase III (KMG-III): the genomes of soil and plant-associated and newly described type strains.</title>
        <authorList>
            <person name="Whitman W."/>
        </authorList>
    </citation>
    <scope>NUCLEOTIDE SEQUENCE [LARGE SCALE GENOMIC DNA]</scope>
    <source>
        <strain evidence="2 3">CECT 8488</strain>
    </source>
</reference>
<evidence type="ECO:0008006" key="4">
    <source>
        <dbReference type="Google" id="ProtNLM"/>
    </source>
</evidence>
<organism evidence="2 3">
    <name type="scientific">Aestuariispira insulae</name>
    <dbReference type="NCBI Taxonomy" id="1461337"/>
    <lineage>
        <taxon>Bacteria</taxon>
        <taxon>Pseudomonadati</taxon>
        <taxon>Pseudomonadota</taxon>
        <taxon>Alphaproteobacteria</taxon>
        <taxon>Rhodospirillales</taxon>
        <taxon>Kiloniellaceae</taxon>
        <taxon>Aestuariispira</taxon>
    </lineage>
</organism>